<reference evidence="2" key="4">
    <citation type="submission" date="2008-01" db="EMBL/GenBank/DDBJ databases">
        <title>NEDO functional analysis of protein and research application project.</title>
        <authorList>
            <person name="Wakamatsu A."/>
            <person name="Yamamoto J."/>
            <person name="Kimura K."/>
            <person name="Kaida T."/>
            <person name="Tsuchiya K."/>
            <person name="Iida Y."/>
            <person name="Takayama Y."/>
            <person name="Murakawa K."/>
            <person name="Kanehori K."/>
            <person name="Andoh T."/>
            <person name="Kagawa N."/>
            <person name="Sato R."/>
            <person name="Kawamura Y."/>
            <person name="Tanaka S."/>
            <person name="Kisu Y."/>
            <person name="Sugano S."/>
            <person name="Goshima N."/>
            <person name="Nomura N."/>
            <person name="Isogai T."/>
        </authorList>
    </citation>
    <scope>NUCLEOTIDE SEQUENCE</scope>
    <source>
        <tissue evidence="2">Brain</tissue>
    </source>
</reference>
<reference evidence="3" key="3">
    <citation type="submission" date="2005-07" db="EMBL/GenBank/DDBJ databases">
        <authorList>
            <person name="Mural R.J."/>
            <person name="Istrail S."/>
            <person name="Sutton G."/>
            <person name="Florea L."/>
            <person name="Halpern A.L."/>
            <person name="Mobarry C.M."/>
            <person name="Lippert R."/>
            <person name="Walenz B."/>
            <person name="Shatkay H."/>
            <person name="Dew I."/>
            <person name="Miller J.R."/>
            <person name="Flanigan M.J."/>
            <person name="Edwards N.J."/>
            <person name="Bolanos R."/>
            <person name="Fasulo D."/>
            <person name="Halldorsson B.V."/>
            <person name="Hannenhalli S."/>
            <person name="Turner R."/>
            <person name="Yooseph S."/>
            <person name="Lu F."/>
            <person name="Nusskern D.R."/>
            <person name="Shue B.C."/>
            <person name="Zheng X.H."/>
            <person name="Zhong F."/>
            <person name="Delcher A.L."/>
            <person name="Huson D.H."/>
            <person name="Kravitz S.A."/>
            <person name="Mouchard L."/>
            <person name="Reinert K."/>
            <person name="Remington K.A."/>
            <person name="Clark A.G."/>
            <person name="Waterman M.S."/>
            <person name="Eichler E.E."/>
            <person name="Adams M.D."/>
            <person name="Hunkapiller M.W."/>
            <person name="Myers E.W."/>
            <person name="Venter J.C."/>
        </authorList>
    </citation>
    <scope>NUCLEOTIDE SEQUENCE</scope>
</reference>
<dbReference type="EMBL" id="CH471122">
    <property type="protein sequence ID" value="EAW56633.1"/>
    <property type="molecule type" value="Genomic_DNA"/>
</dbReference>
<dbReference type="ChiTaRS" id="VANGL1">
    <property type="organism name" value="human"/>
</dbReference>
<evidence type="ECO:0000313" key="1">
    <source>
        <dbReference type="EMBL" id="AAH00907.2"/>
    </source>
</evidence>
<dbReference type="AlphaFoldDB" id="Q96J52"/>
<evidence type="ECO:0000313" key="2">
    <source>
        <dbReference type="EMBL" id="BAG35023.1"/>
    </source>
</evidence>
<evidence type="ECO:0000313" key="3">
    <source>
        <dbReference type="EMBL" id="EAW56633.1"/>
    </source>
</evidence>
<name>Q96J52_HUMAN</name>
<dbReference type="OrthoDB" id="8887313at2759"/>
<sequence length="49" mass="5891">MTLSNALCMCAHPLTPLLLHTLHKWYSILCHCKNQNWLWIFVIHLYLKK</sequence>
<protein>
    <submittedName>
        <fullName evidence="3">HCG1747659</fullName>
    </submittedName>
    <submittedName>
        <fullName evidence="1">VANGL1 protein</fullName>
    </submittedName>
    <submittedName>
        <fullName evidence="2">cDNA, FLJ92368</fullName>
    </submittedName>
</protein>
<dbReference type="EMBL" id="AK312087">
    <property type="protein sequence ID" value="BAG35023.1"/>
    <property type="molecule type" value="mRNA"/>
</dbReference>
<organism evidence="1">
    <name type="scientific">Homo sapiens</name>
    <name type="common">Human</name>
    <dbReference type="NCBI Taxonomy" id="9606"/>
    <lineage>
        <taxon>Eukaryota</taxon>
        <taxon>Metazoa</taxon>
        <taxon>Chordata</taxon>
        <taxon>Craniata</taxon>
        <taxon>Vertebrata</taxon>
        <taxon>Euteleostomi</taxon>
        <taxon>Mammalia</taxon>
        <taxon>Eutheria</taxon>
        <taxon>Euarchontoglires</taxon>
        <taxon>Primates</taxon>
        <taxon>Haplorrhini</taxon>
        <taxon>Catarrhini</taxon>
        <taxon>Hominidae</taxon>
        <taxon>Homo</taxon>
    </lineage>
</organism>
<accession>Q96J52</accession>
<proteinExistence type="evidence at transcript level"/>
<reference evidence="1" key="2">
    <citation type="journal article" date="2004" name="Genome Res.">
        <title>The status, quality, and expansion of the NIH full-length cDNA project: the Mammalian Gene Collection (MGC).</title>
        <authorList>
            <consortium name="The MGC Project Team"/>
            <person name="Gerhard D.S."/>
            <person name="Wagner L."/>
            <person name="Feingold E.A."/>
            <person name="Shenmen C.M."/>
            <person name="Grouse L.H."/>
            <person name="Schuler G."/>
            <person name="Klein S.L."/>
            <person name="Old S."/>
            <person name="Rasooly R."/>
            <person name="Good P."/>
            <person name="Guyer M."/>
            <person name="Peck A.M."/>
            <person name="Derge J.G."/>
            <person name="Lipman D."/>
            <person name="Collins F.S."/>
            <person name="Jang W."/>
            <person name="Sherry S."/>
            <person name="Feolo M."/>
            <person name="Misquitta L."/>
            <person name="Lee E."/>
            <person name="Rotmistrovsky K."/>
            <person name="Greenhut S.F."/>
            <person name="Schaefer C.F."/>
            <person name="Buetow K."/>
            <person name="Bonner T.I."/>
            <person name="Haussler D."/>
            <person name="Kent J."/>
            <person name="Kiekhaus M."/>
            <person name="Furey T."/>
            <person name="Brent M."/>
            <person name="Prange C."/>
            <person name="Schreiber K."/>
            <person name="Shapiro N."/>
            <person name="Bhat N.K."/>
            <person name="Hopkins R.F."/>
            <person name="Hsie F."/>
            <person name="Driscoll T."/>
            <person name="Soares M.B."/>
            <person name="Casavant T.L."/>
            <person name="Scheetz T.E."/>
            <person name="Brown-stein M.J."/>
            <person name="Usdin T.B."/>
            <person name="Toshiyuki S."/>
            <person name="Carninci P."/>
            <person name="Piao Y."/>
            <person name="Dudekula D.B."/>
            <person name="Ko M.S."/>
            <person name="Kawakami K."/>
            <person name="Suzuki Y."/>
            <person name="Sugano S."/>
            <person name="Gruber C.E."/>
            <person name="Smith M.R."/>
            <person name="Simmons B."/>
            <person name="Moore T."/>
            <person name="Waterman R."/>
            <person name="Johnson S.L."/>
            <person name="Ruan Y."/>
            <person name="Wei C.L."/>
            <person name="Mathavan S."/>
            <person name="Gunaratne P.H."/>
            <person name="Wu J."/>
            <person name="Garcia A.M."/>
            <person name="Hulyk S.W."/>
            <person name="Fuh E."/>
            <person name="Yuan Y."/>
            <person name="Sneed A."/>
            <person name="Kowis C."/>
            <person name="Hodgson A."/>
            <person name="Muzny D.M."/>
            <person name="McPherson J."/>
            <person name="Gibbs R.A."/>
            <person name="Fahey J."/>
            <person name="Helton E."/>
            <person name="Ketteman M."/>
            <person name="Madan A."/>
            <person name="Rodrigues S."/>
            <person name="Sanchez A."/>
            <person name="Whiting M."/>
            <person name="Madari A."/>
            <person name="Young A.C."/>
            <person name="Wetherby K.D."/>
            <person name="Granite S.J."/>
            <person name="Kwong P.N."/>
            <person name="Brinkley C.P."/>
            <person name="Pearson R.L."/>
            <person name="Bouffard G.G."/>
            <person name="Blakesly R.W."/>
            <person name="Green E.D."/>
            <person name="Dickson M.C."/>
            <person name="Rodriguez A.C."/>
            <person name="Grimwood J."/>
            <person name="Schmutz J."/>
            <person name="Myers R.M."/>
            <person name="Butterfield Y.S."/>
            <person name="Griffith M."/>
            <person name="Griffith O.L."/>
            <person name="Krzywinski M.I."/>
            <person name="Liao N."/>
            <person name="Morin R."/>
            <person name="Morrin R."/>
            <person name="Palmquist D."/>
            <person name="Petrescu A.S."/>
            <person name="Skalska U."/>
            <person name="Smailus D.E."/>
            <person name="Stott J.M."/>
            <person name="Schnerch A."/>
            <person name="Schein J.E."/>
            <person name="Jones S.J."/>
            <person name="Holt R.A."/>
            <person name="Baross A."/>
            <person name="Marra M.A."/>
            <person name="Clifton S."/>
            <person name="Makowski K.A."/>
            <person name="Bosak S."/>
            <person name="Malek J."/>
        </authorList>
    </citation>
    <scope>NUCLEOTIDE SEQUENCE [LARGE SCALE MRNA]</scope>
    <source>
        <tissue evidence="1">Placenta</tissue>
    </source>
</reference>
<gene>
    <name evidence="1" type="primary">VANGL1</name>
    <name evidence="3" type="ORF">hCG_1747659</name>
</gene>
<dbReference type="EMBL" id="BC000907">
    <property type="protein sequence ID" value="AAH00907.2"/>
    <property type="molecule type" value="mRNA"/>
</dbReference>
<reference evidence="3" key="1">
    <citation type="journal article" date="2001" name="Science">
        <title>The sequence of the human genome.</title>
        <authorList>
            <person name="Venter J.C."/>
            <person name="Adams M.D."/>
            <person name="Myers E.W."/>
            <person name="Li P.W."/>
            <person name="Mural R.J."/>
            <person name="Sutton G.G."/>
            <person name="Smith H.O."/>
            <person name="Yandell M."/>
            <person name="Evans C.A."/>
            <person name="Holt R.A."/>
            <person name="Gocayne J.D."/>
            <person name="Amanatides P."/>
            <person name="Ballew R.M."/>
            <person name="Huson D.H."/>
            <person name="Wortman J.R."/>
            <person name="Zhang Q."/>
            <person name="Kodira C.D."/>
            <person name="Zheng X.H."/>
            <person name="Chen L."/>
            <person name="Skupski M."/>
            <person name="Subramanian G."/>
            <person name="Thomas P.D."/>
            <person name="Zhang J."/>
            <person name="Gabor Miklos G.L."/>
            <person name="Nelson C."/>
            <person name="Broder S."/>
            <person name="Clark A.G."/>
            <person name="Nadeau J."/>
            <person name="McKusick V.A."/>
            <person name="Zinder N."/>
            <person name="Levine A.J."/>
            <person name="Roberts R.J."/>
            <person name="Simon M."/>
            <person name="Slayman C."/>
            <person name="Hunkapiller M."/>
            <person name="Bolanos R."/>
            <person name="Delcher A."/>
            <person name="Dew I."/>
            <person name="Fasulo D."/>
            <person name="Flanigan M."/>
            <person name="Florea L."/>
            <person name="Halpern A."/>
            <person name="Hannenhalli S."/>
            <person name="Kravitz S."/>
            <person name="Levy S."/>
            <person name="Mobarry C."/>
            <person name="Reinert K."/>
            <person name="Remington K."/>
            <person name="Abu-Threideh J."/>
            <person name="Beasley E."/>
            <person name="Biddick K."/>
            <person name="Bonazzi V."/>
            <person name="Brandon R."/>
            <person name="Cargill M."/>
            <person name="Chandramouliswaran I."/>
            <person name="Charlab R."/>
            <person name="Chaturvedi K."/>
            <person name="Deng Z."/>
            <person name="Di Francesco V."/>
            <person name="Dunn P."/>
            <person name="Eilbeck K."/>
            <person name="Evangelista C."/>
            <person name="Gabrielian A.E."/>
            <person name="Gan W."/>
            <person name="Ge W."/>
            <person name="Gong F."/>
            <person name="Gu Z."/>
            <person name="Guan P."/>
            <person name="Heiman T.J."/>
            <person name="Higgins M.E."/>
            <person name="Ji R.R."/>
            <person name="Ke Z."/>
            <person name="Ketchum K.A."/>
            <person name="Lai Z."/>
            <person name="Lei Y."/>
            <person name="Li Z."/>
            <person name="Li J."/>
            <person name="Liang Y."/>
            <person name="Lin X."/>
            <person name="Lu F."/>
            <person name="Merkulov G.V."/>
            <person name="Milshina N."/>
            <person name="Moore H.M."/>
            <person name="Naik A.K."/>
            <person name="Narayan V.A."/>
            <person name="Neelam B."/>
            <person name="Nusskern D."/>
            <person name="Rusch D.B."/>
            <person name="Salzberg S."/>
            <person name="Shao W."/>
            <person name="Shue B."/>
            <person name="Sun J."/>
            <person name="Wang Z."/>
            <person name="Wang A."/>
            <person name="Wang X."/>
            <person name="Wang J."/>
            <person name="Wei M."/>
            <person name="Wides R."/>
            <person name="Xiao C."/>
            <person name="Yan C."/>
            <person name="Yao A."/>
            <person name="Ye J."/>
            <person name="Zhan M."/>
            <person name="Zhang W."/>
            <person name="Zhang H."/>
            <person name="Zhao Q."/>
            <person name="Zheng L."/>
            <person name="Zhong F."/>
            <person name="Zhong W."/>
            <person name="Zhu S."/>
            <person name="Zhao S."/>
            <person name="Gilbert D."/>
            <person name="Baumhueter S."/>
            <person name="Spier G."/>
            <person name="Carter C."/>
            <person name="Cravchik A."/>
            <person name="Woodage T."/>
            <person name="Ali F."/>
            <person name="An H."/>
            <person name="Awe A."/>
            <person name="Baldwin D."/>
            <person name="Baden H."/>
            <person name="Barnstead M."/>
            <person name="Barrow I."/>
            <person name="Beeson K."/>
            <person name="Busam D."/>
            <person name="Carver A."/>
            <person name="Center A."/>
            <person name="Cheng M.L."/>
            <person name="Curry L."/>
            <person name="Danaher S."/>
            <person name="Davenport L."/>
            <person name="Desilets R."/>
            <person name="Dietz S."/>
            <person name="Dodson K."/>
            <person name="Doup L."/>
            <person name="Ferriera S."/>
            <person name="Garg N."/>
            <person name="Gluecksmann A."/>
            <person name="Hart B."/>
            <person name="Haynes J."/>
            <person name="Haynes C."/>
            <person name="Heiner C."/>
            <person name="Hladun S."/>
            <person name="Hostin D."/>
            <person name="Houck J."/>
            <person name="Howland T."/>
            <person name="Ibegwam C."/>
            <person name="Johnson J."/>
            <person name="Kalush F."/>
            <person name="Kline L."/>
            <person name="Koduru S."/>
            <person name="Love A."/>
            <person name="Mann F."/>
            <person name="May D."/>
            <person name="McCawley S."/>
            <person name="McIntosh T."/>
            <person name="McMullen I."/>
            <person name="Moy M."/>
            <person name="Moy L."/>
            <person name="Murphy B."/>
            <person name="Nelson K."/>
            <person name="Pfannkoch C."/>
            <person name="Pratts E."/>
            <person name="Puri V."/>
            <person name="Qureshi H."/>
            <person name="Reardon M."/>
            <person name="Rodriguez R."/>
            <person name="Rogers Y.H."/>
            <person name="Romblad D."/>
            <person name="Ruhfel B."/>
            <person name="Scott R."/>
            <person name="Sitter C."/>
            <person name="Smallwood M."/>
            <person name="Stewart E."/>
            <person name="Strong R."/>
            <person name="Suh E."/>
            <person name="Thomas R."/>
            <person name="Tint N.N."/>
            <person name="Tse S."/>
            <person name="Vech C."/>
            <person name="Wang G."/>
            <person name="Wetter J."/>
            <person name="Williams S."/>
            <person name="Williams M."/>
            <person name="Windsor S."/>
            <person name="Winn-Deen E."/>
            <person name="Wolfe K."/>
            <person name="Zaveri J."/>
            <person name="Zaveri K."/>
            <person name="Abril J.F."/>
            <person name="Guigo R."/>
            <person name="Campbell M.J."/>
            <person name="Sjolander K.V."/>
            <person name="Karlak B."/>
            <person name="Kejariwal A."/>
            <person name="Mi H."/>
            <person name="Lazareva B."/>
            <person name="Hatton T."/>
            <person name="Narechania A."/>
            <person name="Diemer K."/>
            <person name="Muruganujan A."/>
            <person name="Guo N."/>
            <person name="Sato S."/>
            <person name="Bafna V."/>
            <person name="Istrail S."/>
            <person name="Lippert R."/>
            <person name="Schwartz R."/>
            <person name="Walenz B."/>
            <person name="Yooseph S."/>
            <person name="Allen D."/>
            <person name="Basu A."/>
            <person name="Baxendale J."/>
            <person name="Blick L."/>
            <person name="Caminha M."/>
            <person name="Carnes-Stine J."/>
            <person name="Caulk P."/>
            <person name="Chiang Y.H."/>
            <person name="Coyne M."/>
            <person name="Dahlke C."/>
            <person name="Mays A."/>
            <person name="Dombroski M."/>
            <person name="Donnelly M."/>
            <person name="Ely D."/>
            <person name="Esparham S."/>
            <person name="Fosler C."/>
            <person name="Gire H."/>
            <person name="Glanowski S."/>
            <person name="Glasser K."/>
            <person name="Glodek A."/>
            <person name="Gorokhov M."/>
            <person name="Graham K."/>
            <person name="Gropman B."/>
            <person name="Harris M."/>
            <person name="Heil J."/>
            <person name="Henderson S."/>
            <person name="Hoover J."/>
            <person name="Jennings D."/>
            <person name="Jordan C."/>
            <person name="Jordan J."/>
            <person name="Kasha J."/>
            <person name="Kagan L."/>
            <person name="Kraft C."/>
            <person name="Levitsky A."/>
            <person name="Lewis M."/>
            <person name="Liu X."/>
            <person name="Lopez J."/>
            <person name="Ma D."/>
            <person name="Majoros W."/>
            <person name="McDaniel J."/>
            <person name="Murphy S."/>
            <person name="Newman M."/>
            <person name="Nguyen T."/>
            <person name="Nguyen N."/>
            <person name="Nodell M."/>
            <person name="Pan S."/>
            <person name="Peck J."/>
            <person name="Peterson M."/>
            <person name="Rowe W."/>
            <person name="Sanders R."/>
            <person name="Scott J."/>
            <person name="Simpson M."/>
            <person name="Smith T."/>
            <person name="Sprague A."/>
            <person name="Stockwell T."/>
            <person name="Turner R."/>
            <person name="Venter E."/>
            <person name="Wang M."/>
            <person name="Wen M."/>
            <person name="Wu D."/>
            <person name="Wu M."/>
            <person name="Xia A."/>
            <person name="Zandieh A."/>
            <person name="Zhu X."/>
        </authorList>
    </citation>
    <scope>NUCLEOTIDE SEQUENCE</scope>
</reference>